<name>A0ACC2CEQ6_DIPCM</name>
<dbReference type="Proteomes" id="UP001162992">
    <property type="component" value="Chromosome 10"/>
</dbReference>
<organism evidence="1 2">
    <name type="scientific">Diphasiastrum complanatum</name>
    <name type="common">Issler's clubmoss</name>
    <name type="synonym">Lycopodium complanatum</name>
    <dbReference type="NCBI Taxonomy" id="34168"/>
    <lineage>
        <taxon>Eukaryota</taxon>
        <taxon>Viridiplantae</taxon>
        <taxon>Streptophyta</taxon>
        <taxon>Embryophyta</taxon>
        <taxon>Tracheophyta</taxon>
        <taxon>Lycopodiopsida</taxon>
        <taxon>Lycopodiales</taxon>
        <taxon>Lycopodiaceae</taxon>
        <taxon>Lycopodioideae</taxon>
        <taxon>Diphasiastrum</taxon>
    </lineage>
</organism>
<protein>
    <submittedName>
        <fullName evidence="1">Uncharacterized protein</fullName>
    </submittedName>
</protein>
<keyword evidence="2" id="KW-1185">Reference proteome</keyword>
<evidence type="ECO:0000313" key="2">
    <source>
        <dbReference type="Proteomes" id="UP001162992"/>
    </source>
</evidence>
<accession>A0ACC2CEQ6</accession>
<proteinExistence type="predicted"/>
<comment type="caution">
    <text evidence="1">The sequence shown here is derived from an EMBL/GenBank/DDBJ whole genome shotgun (WGS) entry which is preliminary data.</text>
</comment>
<sequence length="112" mass="13590">MCFGIWSISQMLIICTSFYCSCLMKKHIFCSFCLKYIWQLQYVQMLVLYVDMMQLQICLTTCLLQDKHPCLDFCTYFLFHYCSVDFVWKLQWHSLDYLLLTVKIRIIFMSLL</sequence>
<dbReference type="EMBL" id="CM055101">
    <property type="protein sequence ID" value="KAJ7540492.1"/>
    <property type="molecule type" value="Genomic_DNA"/>
</dbReference>
<reference evidence="2" key="1">
    <citation type="journal article" date="2024" name="Proc. Natl. Acad. Sci. U.S.A.">
        <title>Extraordinary preservation of gene collinearity over three hundred million years revealed in homosporous lycophytes.</title>
        <authorList>
            <person name="Li C."/>
            <person name="Wickell D."/>
            <person name="Kuo L.Y."/>
            <person name="Chen X."/>
            <person name="Nie B."/>
            <person name="Liao X."/>
            <person name="Peng D."/>
            <person name="Ji J."/>
            <person name="Jenkins J."/>
            <person name="Williams M."/>
            <person name="Shu S."/>
            <person name="Plott C."/>
            <person name="Barry K."/>
            <person name="Rajasekar S."/>
            <person name="Grimwood J."/>
            <person name="Han X."/>
            <person name="Sun S."/>
            <person name="Hou Z."/>
            <person name="He W."/>
            <person name="Dai G."/>
            <person name="Sun C."/>
            <person name="Schmutz J."/>
            <person name="Leebens-Mack J.H."/>
            <person name="Li F.W."/>
            <person name="Wang L."/>
        </authorList>
    </citation>
    <scope>NUCLEOTIDE SEQUENCE [LARGE SCALE GENOMIC DNA]</scope>
    <source>
        <strain evidence="2">cv. PW_Plant_1</strain>
    </source>
</reference>
<evidence type="ECO:0000313" key="1">
    <source>
        <dbReference type="EMBL" id="KAJ7540492.1"/>
    </source>
</evidence>
<gene>
    <name evidence="1" type="ORF">O6H91_10G017900</name>
</gene>